<keyword evidence="4 8" id="KW-1003">Cell membrane</keyword>
<evidence type="ECO:0000256" key="6">
    <source>
        <dbReference type="ARBA" id="ARBA00022989"/>
    </source>
</evidence>
<dbReference type="EMBL" id="FXTY01000003">
    <property type="protein sequence ID" value="SMP17736.1"/>
    <property type="molecule type" value="Genomic_DNA"/>
</dbReference>
<evidence type="ECO:0000256" key="7">
    <source>
        <dbReference type="ARBA" id="ARBA00023136"/>
    </source>
</evidence>
<comment type="caution">
    <text evidence="9">The sequence shown here is derived from an EMBL/GenBank/DDBJ whole genome shotgun (WGS) entry which is preliminary data.</text>
</comment>
<evidence type="ECO:0000256" key="8">
    <source>
        <dbReference type="RuleBase" id="RU363041"/>
    </source>
</evidence>
<evidence type="ECO:0000313" key="10">
    <source>
        <dbReference type="Proteomes" id="UP001157961"/>
    </source>
</evidence>
<feature type="transmembrane region" description="Helical" evidence="8">
    <location>
        <begin position="106"/>
        <end position="125"/>
    </location>
</feature>
<dbReference type="PANTHER" id="PTHR30269">
    <property type="entry name" value="TRANSMEMBRANE PROTEIN YFCA"/>
    <property type="match status" value="1"/>
</dbReference>
<protein>
    <recommendedName>
        <fullName evidence="8">Probable membrane transporter protein</fullName>
    </recommendedName>
</protein>
<evidence type="ECO:0000256" key="5">
    <source>
        <dbReference type="ARBA" id="ARBA00022692"/>
    </source>
</evidence>
<comment type="similarity">
    <text evidence="2 8">Belongs to the 4-toluene sulfonate uptake permease (TSUP) (TC 2.A.102) family.</text>
</comment>
<name>A0ABY1NTE7_9RHOB</name>
<feature type="transmembrane region" description="Helical" evidence="8">
    <location>
        <begin position="82"/>
        <end position="100"/>
    </location>
</feature>
<feature type="transmembrane region" description="Helical" evidence="8">
    <location>
        <begin position="180"/>
        <end position="199"/>
    </location>
</feature>
<dbReference type="Pfam" id="PF01925">
    <property type="entry name" value="TauE"/>
    <property type="match status" value="1"/>
</dbReference>
<dbReference type="InterPro" id="IPR052017">
    <property type="entry name" value="TSUP"/>
</dbReference>
<keyword evidence="10" id="KW-1185">Reference proteome</keyword>
<evidence type="ECO:0000256" key="4">
    <source>
        <dbReference type="ARBA" id="ARBA00022475"/>
    </source>
</evidence>
<evidence type="ECO:0000313" key="9">
    <source>
        <dbReference type="EMBL" id="SMP17736.1"/>
    </source>
</evidence>
<dbReference type="PANTHER" id="PTHR30269:SF32">
    <property type="entry name" value="MEMBRANE TRANSPORTER PROTEIN-RELATED"/>
    <property type="match status" value="1"/>
</dbReference>
<reference evidence="9 10" key="1">
    <citation type="submission" date="2017-05" db="EMBL/GenBank/DDBJ databases">
        <authorList>
            <person name="Varghese N."/>
            <person name="Submissions S."/>
        </authorList>
    </citation>
    <scope>NUCLEOTIDE SEQUENCE [LARGE SCALE GENOMIC DNA]</scope>
    <source>
        <strain evidence="9 10">DSM 29734</strain>
    </source>
</reference>
<keyword evidence="5 8" id="KW-0812">Transmembrane</keyword>
<feature type="transmembrane region" description="Helical" evidence="8">
    <location>
        <begin position="236"/>
        <end position="253"/>
    </location>
</feature>
<feature type="transmembrane region" description="Helical" evidence="8">
    <location>
        <begin position="36"/>
        <end position="61"/>
    </location>
</feature>
<organism evidence="9 10">
    <name type="scientific">Shimia sagamensis</name>
    <dbReference type="NCBI Taxonomy" id="1566352"/>
    <lineage>
        <taxon>Bacteria</taxon>
        <taxon>Pseudomonadati</taxon>
        <taxon>Pseudomonadota</taxon>
        <taxon>Alphaproteobacteria</taxon>
        <taxon>Rhodobacterales</taxon>
        <taxon>Roseobacteraceae</taxon>
    </lineage>
</organism>
<feature type="transmembrane region" description="Helical" evidence="8">
    <location>
        <begin position="12"/>
        <end position="30"/>
    </location>
</feature>
<evidence type="ECO:0000256" key="3">
    <source>
        <dbReference type="ARBA" id="ARBA00022448"/>
    </source>
</evidence>
<evidence type="ECO:0000256" key="2">
    <source>
        <dbReference type="ARBA" id="ARBA00009142"/>
    </source>
</evidence>
<feature type="transmembrane region" description="Helical" evidence="8">
    <location>
        <begin position="205"/>
        <end position="224"/>
    </location>
</feature>
<keyword evidence="3" id="KW-0813">Transport</keyword>
<dbReference type="RefSeq" id="WP_283425646.1">
    <property type="nucleotide sequence ID" value="NZ_FXTY01000003.1"/>
</dbReference>
<proteinExistence type="inferred from homology"/>
<dbReference type="InterPro" id="IPR002781">
    <property type="entry name" value="TM_pro_TauE-like"/>
</dbReference>
<keyword evidence="6 8" id="KW-1133">Transmembrane helix</keyword>
<evidence type="ECO:0000256" key="1">
    <source>
        <dbReference type="ARBA" id="ARBA00004651"/>
    </source>
</evidence>
<accession>A0ABY1NTE7</accession>
<keyword evidence="7 8" id="KW-0472">Membrane</keyword>
<sequence length="254" mass="27072">MDSLFLDYAPQVLVFCASVGLLAGIIKGMVGFGMPMVLISGLSTFLSPEIALAGLIFPTLASNGFQAFRHGAGAAWQSLKRFRRFLIAGGIVMGVSAQFVRWVPENVLLVMIGAPVAMFVVLQLFGRPLRIAKPTARGEVAVGAFAGAIGGVSGVWGPPTVSYLTAIGTEKTEQIRIQGVIYGLGAVALLFAHLGSGVLNVKTAPLSFFLVIPAMLGMWVGTKVSDRIDQKMFRRMTLVVLLLASLNLIRRAFF</sequence>
<comment type="subcellular location">
    <subcellularLocation>
        <location evidence="1 8">Cell membrane</location>
        <topology evidence="1 8">Multi-pass membrane protein</topology>
    </subcellularLocation>
</comment>
<dbReference type="Proteomes" id="UP001157961">
    <property type="component" value="Unassembled WGS sequence"/>
</dbReference>
<gene>
    <name evidence="9" type="ORF">SAMN06265373_103191</name>
</gene>